<feature type="active site" description="Tele-phosphohistidine intermediate" evidence="1">
    <location>
        <position position="15"/>
    </location>
</feature>
<dbReference type="Proteomes" id="UP000031623">
    <property type="component" value="Chromosome"/>
</dbReference>
<gene>
    <name evidence="3" type="ORF">THII_3736</name>
</gene>
<dbReference type="GO" id="GO:0016791">
    <property type="term" value="F:phosphatase activity"/>
    <property type="evidence" value="ECO:0007669"/>
    <property type="project" value="TreeGrafter"/>
</dbReference>
<evidence type="ECO:0000256" key="1">
    <source>
        <dbReference type="PIRSR" id="PIRSR613078-1"/>
    </source>
</evidence>
<evidence type="ECO:0000313" key="3">
    <source>
        <dbReference type="EMBL" id="BAP58033.1"/>
    </source>
</evidence>
<dbReference type="InterPro" id="IPR029033">
    <property type="entry name" value="His_PPase_superfam"/>
</dbReference>
<dbReference type="CDD" id="cd07067">
    <property type="entry name" value="HP_PGM_like"/>
    <property type="match status" value="1"/>
</dbReference>
<dbReference type="PANTHER" id="PTHR48100">
    <property type="entry name" value="BROAD-SPECIFICITY PHOSPHATASE YOR283W-RELATED"/>
    <property type="match status" value="1"/>
</dbReference>
<accession>A0A090AI27</accession>
<dbReference type="PROSITE" id="PS00175">
    <property type="entry name" value="PG_MUTASE"/>
    <property type="match status" value="1"/>
</dbReference>
<protein>
    <submittedName>
        <fullName evidence="3">Phosphoglycerate/bisphosphoglycerate mutase</fullName>
    </submittedName>
</protein>
<dbReference type="EMBL" id="AP014633">
    <property type="protein sequence ID" value="BAP58033.1"/>
    <property type="molecule type" value="Genomic_DNA"/>
</dbReference>
<name>A0A090AI27_9GAMM</name>
<dbReference type="HOGENOM" id="CLU_033323_9_5_6"/>
<dbReference type="InterPro" id="IPR050275">
    <property type="entry name" value="PGM_Phosphatase"/>
</dbReference>
<organism evidence="3 4">
    <name type="scientific">Thioploca ingrica</name>
    <dbReference type="NCBI Taxonomy" id="40754"/>
    <lineage>
        <taxon>Bacteria</taxon>
        <taxon>Pseudomonadati</taxon>
        <taxon>Pseudomonadota</taxon>
        <taxon>Gammaproteobacteria</taxon>
        <taxon>Thiotrichales</taxon>
        <taxon>Thiotrichaceae</taxon>
        <taxon>Thioploca</taxon>
    </lineage>
</organism>
<dbReference type="GO" id="GO:0005829">
    <property type="term" value="C:cytosol"/>
    <property type="evidence" value="ECO:0007669"/>
    <property type="project" value="TreeGrafter"/>
</dbReference>
<dbReference type="SMART" id="SM00855">
    <property type="entry name" value="PGAM"/>
    <property type="match status" value="1"/>
</dbReference>
<evidence type="ECO:0000313" key="4">
    <source>
        <dbReference type="Proteomes" id="UP000031623"/>
    </source>
</evidence>
<dbReference type="InterPro" id="IPR001345">
    <property type="entry name" value="PG/BPGM_mutase_AS"/>
</dbReference>
<feature type="active site" description="Proton donor/acceptor" evidence="1">
    <location>
        <position position="88"/>
    </location>
</feature>
<feature type="binding site" evidence="2">
    <location>
        <position position="64"/>
    </location>
    <ligand>
        <name>substrate</name>
    </ligand>
</feature>
<dbReference type="Pfam" id="PF00300">
    <property type="entry name" value="His_Phos_1"/>
    <property type="match status" value="1"/>
</dbReference>
<dbReference type="AlphaFoldDB" id="A0A090AI27"/>
<dbReference type="SUPFAM" id="SSF53254">
    <property type="entry name" value="Phosphoglycerate mutase-like"/>
    <property type="match status" value="1"/>
</dbReference>
<keyword evidence="4" id="KW-1185">Reference proteome</keyword>
<dbReference type="InterPro" id="IPR013078">
    <property type="entry name" value="His_Pase_superF_clade-1"/>
</dbReference>
<dbReference type="KEGG" id="tig:THII_3736"/>
<dbReference type="OrthoDB" id="9783269at2"/>
<proteinExistence type="predicted"/>
<sequence length="210" mass="24275">MSKSTSVTRIFLIRHGETLWNSEHRIQGHIDSPLTPTGLAQAQALAQRLQAQTFAALYSSDLGRAYQTAQCLAQTTNLPILVDQRLRERNLGCLQGLTRSEAQQQFPKEYQLYQTLDPDYLIPNGESLRQFRQRCISCLEELVKQYPGQRILVVSHGGVLINVFKHTLHLPYDMPRWFEIFNTSLNVFSYKEDHWRLETWGDVSHWQSTA</sequence>
<dbReference type="STRING" id="40754.THII_3736"/>
<dbReference type="PANTHER" id="PTHR48100:SF44">
    <property type="entry name" value="PHOSPHATASE C1620.13-RELATED"/>
    <property type="match status" value="1"/>
</dbReference>
<reference evidence="3 4" key="1">
    <citation type="journal article" date="2014" name="ISME J.">
        <title>Ecophysiology of Thioploca ingrica as revealed by the complete genome sequence supplemented with proteomic evidence.</title>
        <authorList>
            <person name="Kojima H."/>
            <person name="Ogura Y."/>
            <person name="Yamamoto N."/>
            <person name="Togashi T."/>
            <person name="Mori H."/>
            <person name="Watanabe T."/>
            <person name="Nemoto F."/>
            <person name="Kurokawa K."/>
            <person name="Hayashi T."/>
            <person name="Fukui M."/>
        </authorList>
    </citation>
    <scope>NUCLEOTIDE SEQUENCE [LARGE SCALE GENOMIC DNA]</scope>
</reference>
<evidence type="ECO:0000256" key="2">
    <source>
        <dbReference type="PIRSR" id="PIRSR613078-2"/>
    </source>
</evidence>
<dbReference type="Gene3D" id="3.40.50.1240">
    <property type="entry name" value="Phosphoglycerate mutase-like"/>
    <property type="match status" value="1"/>
</dbReference>
<feature type="binding site" evidence="2">
    <location>
        <begin position="14"/>
        <end position="21"/>
    </location>
    <ligand>
        <name>substrate</name>
    </ligand>
</feature>